<reference evidence="7" key="1">
    <citation type="submission" date="2014-12" db="EMBL/GenBank/DDBJ databases">
        <title>Insight into the proteome of Arion vulgaris.</title>
        <authorList>
            <person name="Aradska J."/>
            <person name="Bulat T."/>
            <person name="Smidak R."/>
            <person name="Sarate P."/>
            <person name="Gangsoo J."/>
            <person name="Sialana F."/>
            <person name="Bilban M."/>
            <person name="Lubec G."/>
        </authorList>
    </citation>
    <scope>NUCLEOTIDE SEQUENCE</scope>
    <source>
        <tissue evidence="7">Skin</tissue>
    </source>
</reference>
<gene>
    <name evidence="7" type="primary">ORF140848</name>
</gene>
<dbReference type="PANTHER" id="PTHR13200:SF0">
    <property type="entry name" value="EEF1A LYSINE METHYLTRANSFERASE 1"/>
    <property type="match status" value="1"/>
</dbReference>
<dbReference type="Pfam" id="PF10237">
    <property type="entry name" value="N6-adenineMlase"/>
    <property type="match status" value="1"/>
</dbReference>
<evidence type="ECO:0000256" key="3">
    <source>
        <dbReference type="ARBA" id="ARBA00022603"/>
    </source>
</evidence>
<comment type="function">
    <text evidence="5">S-adenosyl-L-methionine-dependent protein-lysine N-methyltransferase that methylates elongation factor 1-alpha.</text>
</comment>
<dbReference type="HAMAP" id="MF_03187">
    <property type="entry name" value="Methyltr_EFM5"/>
    <property type="match status" value="1"/>
</dbReference>
<dbReference type="GO" id="GO:0003676">
    <property type="term" value="F:nucleic acid binding"/>
    <property type="evidence" value="ECO:0007669"/>
    <property type="project" value="InterPro"/>
</dbReference>
<dbReference type="AlphaFoldDB" id="A0A0B7ASV4"/>
<evidence type="ECO:0000256" key="6">
    <source>
        <dbReference type="SAM" id="MobiDB-lite"/>
    </source>
</evidence>
<dbReference type="EC" id="2.1.1.-" evidence="5"/>
<organism evidence="7">
    <name type="scientific">Arion vulgaris</name>
    <dbReference type="NCBI Taxonomy" id="1028688"/>
    <lineage>
        <taxon>Eukaryota</taxon>
        <taxon>Metazoa</taxon>
        <taxon>Spiralia</taxon>
        <taxon>Lophotrochozoa</taxon>
        <taxon>Mollusca</taxon>
        <taxon>Gastropoda</taxon>
        <taxon>Heterobranchia</taxon>
        <taxon>Euthyneura</taxon>
        <taxon>Panpulmonata</taxon>
        <taxon>Eupulmonata</taxon>
        <taxon>Stylommatophora</taxon>
        <taxon>Helicina</taxon>
        <taxon>Arionoidea</taxon>
        <taxon>Arionidae</taxon>
        <taxon>Arion</taxon>
    </lineage>
</organism>
<evidence type="ECO:0000256" key="4">
    <source>
        <dbReference type="ARBA" id="ARBA00022679"/>
    </source>
</evidence>
<dbReference type="PANTHER" id="PTHR13200">
    <property type="entry name" value="EEF1A LYSINE METHYLTRANSFERASE 1"/>
    <property type="match status" value="1"/>
</dbReference>
<protein>
    <recommendedName>
        <fullName evidence="5">Protein-lysine N-methyltransferase ORF140848</fullName>
        <ecNumber evidence="5">2.1.1.-</ecNumber>
    </recommendedName>
</protein>
<evidence type="ECO:0000256" key="2">
    <source>
        <dbReference type="ARBA" id="ARBA00022490"/>
    </source>
</evidence>
<comment type="similarity">
    <text evidence="5">Belongs to the class I-like SAM-binding methyltransferase superfamily. EFM5 family.</text>
</comment>
<keyword evidence="3 5" id="KW-0489">Methyltransferase</keyword>
<sequence>MSGILDDPSNTTEPEPGSDSDDDIKLSATAIAALQEFYTEQGIEQELLNQAYTGKLDSFQPQEDWQLSQFWYDARTADILAREALAVAGDNGCIACVSSPTAYKRIRELRSNTVEVKCFEYDQRFQMYGQDFIFYDFNDPLNLDMSLKNHFDVVVADPPFLSEECLTKTAITVKFLAKDKIILCTGAVMETLAAKLLLALPCQFKPTHQKRLENEFLCYTNYESKDLNSQH</sequence>
<dbReference type="InterPro" id="IPR002052">
    <property type="entry name" value="DNA_methylase_N6_adenine_CS"/>
</dbReference>
<evidence type="ECO:0000256" key="1">
    <source>
        <dbReference type="ARBA" id="ARBA00004496"/>
    </source>
</evidence>
<comment type="subcellular location">
    <subcellularLocation>
        <location evidence="1 5">Cytoplasm</location>
    </subcellularLocation>
</comment>
<dbReference type="GO" id="GO:0005737">
    <property type="term" value="C:cytoplasm"/>
    <property type="evidence" value="ECO:0007669"/>
    <property type="project" value="UniProtKB-SubCell"/>
</dbReference>
<dbReference type="GO" id="GO:0016279">
    <property type="term" value="F:protein-lysine N-methyltransferase activity"/>
    <property type="evidence" value="ECO:0007669"/>
    <property type="project" value="UniProtKB-UniRule"/>
</dbReference>
<feature type="region of interest" description="Disordered" evidence="6">
    <location>
        <begin position="1"/>
        <end position="23"/>
    </location>
</feature>
<dbReference type="InterPro" id="IPR041370">
    <property type="entry name" value="Mlase_EEF1AKMT1/ZCCHC4"/>
</dbReference>
<name>A0A0B7ASV4_9EUPU</name>
<keyword evidence="4 5" id="KW-0808">Transferase</keyword>
<dbReference type="PROSITE" id="PS00092">
    <property type="entry name" value="N6_MTASE"/>
    <property type="match status" value="1"/>
</dbReference>
<keyword evidence="2 5" id="KW-0963">Cytoplasm</keyword>
<dbReference type="EMBL" id="HACG01037254">
    <property type="protein sequence ID" value="CEK84119.1"/>
    <property type="molecule type" value="Transcribed_RNA"/>
</dbReference>
<evidence type="ECO:0000313" key="7">
    <source>
        <dbReference type="EMBL" id="CEK84119.1"/>
    </source>
</evidence>
<dbReference type="InterPro" id="IPR019369">
    <property type="entry name" value="Efm5/EEF1AKMT1"/>
</dbReference>
<evidence type="ECO:0000256" key="5">
    <source>
        <dbReference type="HAMAP-Rule" id="MF_03187"/>
    </source>
</evidence>
<proteinExistence type="inferred from homology"/>
<accession>A0A0B7ASV4</accession>
<dbReference type="GO" id="GO:0032259">
    <property type="term" value="P:methylation"/>
    <property type="evidence" value="ECO:0007669"/>
    <property type="project" value="UniProtKB-KW"/>
</dbReference>